<dbReference type="RefSeq" id="WP_207884149.1">
    <property type="nucleotide sequence ID" value="NZ_JAFVMF010000046.1"/>
</dbReference>
<evidence type="ECO:0000313" key="3">
    <source>
        <dbReference type="Proteomes" id="UP000664771"/>
    </source>
</evidence>
<feature type="region of interest" description="Disordered" evidence="1">
    <location>
        <begin position="1"/>
        <end position="22"/>
    </location>
</feature>
<reference evidence="2 3" key="1">
    <citation type="submission" date="2021-03" db="EMBL/GenBank/DDBJ databases">
        <title>The complete genome sequence of Acetobacter sacchari TBRC 11175.</title>
        <authorList>
            <person name="Charoenyingcharoen P."/>
            <person name="Yukphan P."/>
        </authorList>
    </citation>
    <scope>NUCLEOTIDE SEQUENCE [LARGE SCALE GENOMIC DNA]</scope>
    <source>
        <strain evidence="2 3">TBRC 11175</strain>
    </source>
</reference>
<accession>A0ABS3M1S4</accession>
<dbReference type="Proteomes" id="UP000664771">
    <property type="component" value="Unassembled WGS sequence"/>
</dbReference>
<proteinExistence type="predicted"/>
<keyword evidence="3" id="KW-1185">Reference proteome</keyword>
<gene>
    <name evidence="2" type="ORF">J2D73_19960</name>
</gene>
<comment type="caution">
    <text evidence="2">The sequence shown here is derived from an EMBL/GenBank/DDBJ whole genome shotgun (WGS) entry which is preliminary data.</text>
</comment>
<dbReference type="EMBL" id="JAFVMF010000046">
    <property type="protein sequence ID" value="MBO1362060.1"/>
    <property type="molecule type" value="Genomic_DNA"/>
</dbReference>
<feature type="compositionally biased region" description="Basic and acidic residues" evidence="1">
    <location>
        <begin position="1"/>
        <end position="18"/>
    </location>
</feature>
<evidence type="ECO:0000256" key="1">
    <source>
        <dbReference type="SAM" id="MobiDB-lite"/>
    </source>
</evidence>
<sequence length="121" mass="13290">MTEKQWDGRPQEPERDGWHWLGGSGGSMSIPFLWQASSQFWASGNRFAISPHVLVDEEFTYEGPCPTPADLAARDAATIERCAVACEGVAEEWIADGFKDYGKIARGCAKAVRALKTQEPS</sequence>
<name>A0ABS3M1S4_9PROT</name>
<protein>
    <submittedName>
        <fullName evidence="2">Uncharacterized protein</fullName>
    </submittedName>
</protein>
<organism evidence="2 3">
    <name type="scientific">Acetobacter sacchari</name>
    <dbReference type="NCBI Taxonomy" id="2661687"/>
    <lineage>
        <taxon>Bacteria</taxon>
        <taxon>Pseudomonadati</taxon>
        <taxon>Pseudomonadota</taxon>
        <taxon>Alphaproteobacteria</taxon>
        <taxon>Acetobacterales</taxon>
        <taxon>Acetobacteraceae</taxon>
        <taxon>Acetobacter</taxon>
    </lineage>
</organism>
<evidence type="ECO:0000313" key="2">
    <source>
        <dbReference type="EMBL" id="MBO1362060.1"/>
    </source>
</evidence>